<accession>A0ABT0S3D7</accession>
<sequence length="175" mass="18819">MITTFVLAAAAAAAAPANPATADLSKSGLVIAVEACRQVADNAARLACFDRAVGELATARAKGDVAVVDRKQVQEVRRSLFGFGGLKLPFFGGKDQDRGEAEQKELNSTLAAFRPISNGYIRFDLTEPQSTWESIEPTSVFEPKKGTKVHISRGAFGSYWAEIANQPAVKVRRIH</sequence>
<name>A0ABT0S3D7_9SPHN</name>
<feature type="signal peptide" evidence="1">
    <location>
        <begin position="1"/>
        <end position="22"/>
    </location>
</feature>
<evidence type="ECO:0000313" key="3">
    <source>
        <dbReference type="Proteomes" id="UP001165342"/>
    </source>
</evidence>
<comment type="caution">
    <text evidence="2">The sequence shown here is derived from an EMBL/GenBank/DDBJ whole genome shotgun (WGS) entry which is preliminary data.</text>
</comment>
<feature type="chain" id="PRO_5046662691" evidence="1">
    <location>
        <begin position="23"/>
        <end position="175"/>
    </location>
</feature>
<keyword evidence="1" id="KW-0732">Signal</keyword>
<protein>
    <submittedName>
        <fullName evidence="2">Type VI secretion protein</fullName>
    </submittedName>
</protein>
<gene>
    <name evidence="2" type="ORF">LZ538_08310</name>
</gene>
<reference evidence="2" key="1">
    <citation type="submission" date="2022-05" db="EMBL/GenBank/DDBJ databases">
        <authorList>
            <person name="Jo J.-H."/>
            <person name="Im W.-T."/>
        </authorList>
    </citation>
    <scope>NUCLEOTIDE SEQUENCE</scope>
    <source>
        <strain evidence="2">SE220</strain>
    </source>
</reference>
<evidence type="ECO:0000256" key="1">
    <source>
        <dbReference type="SAM" id="SignalP"/>
    </source>
</evidence>
<dbReference type="EMBL" id="JAMGBE010000002">
    <property type="protein sequence ID" value="MCL6730055.1"/>
    <property type="molecule type" value="Genomic_DNA"/>
</dbReference>
<proteinExistence type="predicted"/>
<keyword evidence="3" id="KW-1185">Reference proteome</keyword>
<dbReference type="RefSeq" id="WP_249831512.1">
    <property type="nucleotide sequence ID" value="NZ_JAMGBE010000002.1"/>
</dbReference>
<evidence type="ECO:0000313" key="2">
    <source>
        <dbReference type="EMBL" id="MCL6730055.1"/>
    </source>
</evidence>
<dbReference type="Proteomes" id="UP001165342">
    <property type="component" value="Unassembled WGS sequence"/>
</dbReference>
<organism evidence="2 3">
    <name type="scientific">Sphingomonas hankyongi</name>
    <dbReference type="NCBI Taxonomy" id="2908209"/>
    <lineage>
        <taxon>Bacteria</taxon>
        <taxon>Pseudomonadati</taxon>
        <taxon>Pseudomonadota</taxon>
        <taxon>Alphaproteobacteria</taxon>
        <taxon>Sphingomonadales</taxon>
        <taxon>Sphingomonadaceae</taxon>
        <taxon>Sphingomonas</taxon>
    </lineage>
</organism>